<dbReference type="AlphaFoldDB" id="U1MMB2"/>
<dbReference type="EMBL" id="KE356560">
    <property type="protein sequence ID" value="ERG90854.1"/>
    <property type="molecule type" value="Genomic_DNA"/>
</dbReference>
<name>U1MMB2_9EURY</name>
<dbReference type="Proteomes" id="UP000030649">
    <property type="component" value="Unassembled WGS sequence"/>
</dbReference>
<dbReference type="HOGENOM" id="CLU_2968406_0_0_2"/>
<reference evidence="2 3" key="1">
    <citation type="journal article" date="2013" name="PLoS ONE">
        <title>Assembly-driven community genomics of a hypersaline microbial ecosystem.</title>
        <authorList>
            <person name="Podell S."/>
            <person name="Ugalde J.A."/>
            <person name="Narasingarao P."/>
            <person name="Banfield J.F."/>
            <person name="Heidelberg K.B."/>
            <person name="Allen E.E."/>
        </authorList>
    </citation>
    <scope>NUCLEOTIDE SEQUENCE [LARGE SCALE GENOMIC DNA]</scope>
    <source>
        <strain evidence="3">J07HQW1</strain>
    </source>
</reference>
<sequence>MYEIDSLLTNLSGNSDDDETKPKGPQGVLNFRMLDPNPTTRQSALIAIAASRPLRIAP</sequence>
<organism evidence="2 3">
    <name type="scientific">Haloquadratum walsbyi J07HQW1</name>
    <dbReference type="NCBI Taxonomy" id="1238424"/>
    <lineage>
        <taxon>Archaea</taxon>
        <taxon>Methanobacteriati</taxon>
        <taxon>Methanobacteriota</taxon>
        <taxon>Stenosarchaea group</taxon>
        <taxon>Halobacteria</taxon>
        <taxon>Halobacteriales</taxon>
        <taxon>Haloferacaceae</taxon>
        <taxon>Haloquadratum</taxon>
    </lineage>
</organism>
<proteinExistence type="predicted"/>
<gene>
    <name evidence="2" type="ORF">J07HQW1_00882</name>
</gene>
<accession>U1MMB2</accession>
<protein>
    <submittedName>
        <fullName evidence="2">Uncharacterized protein</fullName>
    </submittedName>
</protein>
<evidence type="ECO:0000256" key="1">
    <source>
        <dbReference type="SAM" id="MobiDB-lite"/>
    </source>
</evidence>
<evidence type="ECO:0000313" key="3">
    <source>
        <dbReference type="Proteomes" id="UP000030649"/>
    </source>
</evidence>
<feature type="region of interest" description="Disordered" evidence="1">
    <location>
        <begin position="1"/>
        <end position="26"/>
    </location>
</feature>
<evidence type="ECO:0000313" key="2">
    <source>
        <dbReference type="EMBL" id="ERG90854.1"/>
    </source>
</evidence>